<dbReference type="GO" id="GO:0005634">
    <property type="term" value="C:nucleus"/>
    <property type="evidence" value="ECO:0007669"/>
    <property type="project" value="UniProtKB-SubCell"/>
</dbReference>
<gene>
    <name evidence="12" type="ORF">BO70DRAFT_366827</name>
</gene>
<comment type="caution">
    <text evidence="12">The sequence shown here is derived from an EMBL/GenBank/DDBJ whole genome shotgun (WGS) entry which is preliminary data.</text>
</comment>
<dbReference type="STRING" id="1448321.A0A317UTW3"/>
<evidence type="ECO:0000256" key="4">
    <source>
        <dbReference type="ARBA" id="ARBA00018964"/>
    </source>
</evidence>
<feature type="domain" description="R3H" evidence="11">
    <location>
        <begin position="139"/>
        <end position="201"/>
    </location>
</feature>
<evidence type="ECO:0000256" key="3">
    <source>
        <dbReference type="ARBA" id="ARBA00010306"/>
    </source>
</evidence>
<dbReference type="Pfam" id="PF01585">
    <property type="entry name" value="G-patch"/>
    <property type="match status" value="1"/>
</dbReference>
<evidence type="ECO:0000259" key="10">
    <source>
        <dbReference type="PROSITE" id="PS50174"/>
    </source>
</evidence>
<feature type="region of interest" description="Disordered" evidence="9">
    <location>
        <begin position="187"/>
        <end position="210"/>
    </location>
</feature>
<keyword evidence="7" id="KW-0508">mRNA splicing</keyword>
<dbReference type="OrthoDB" id="21470at2759"/>
<dbReference type="Pfam" id="PF01424">
    <property type="entry name" value="R3H"/>
    <property type="match status" value="1"/>
</dbReference>
<dbReference type="InterPro" id="IPR000467">
    <property type="entry name" value="G_patch_dom"/>
</dbReference>
<organism evidence="12 13">
    <name type="scientific">Aspergillus heteromorphus CBS 117.55</name>
    <dbReference type="NCBI Taxonomy" id="1448321"/>
    <lineage>
        <taxon>Eukaryota</taxon>
        <taxon>Fungi</taxon>
        <taxon>Dikarya</taxon>
        <taxon>Ascomycota</taxon>
        <taxon>Pezizomycotina</taxon>
        <taxon>Eurotiomycetes</taxon>
        <taxon>Eurotiomycetidae</taxon>
        <taxon>Eurotiales</taxon>
        <taxon>Aspergillaceae</taxon>
        <taxon>Aspergillus</taxon>
        <taxon>Aspergillus subgen. Circumdati</taxon>
    </lineage>
</organism>
<dbReference type="AlphaFoldDB" id="A0A317UTW3"/>
<comment type="subcellular location">
    <subcellularLocation>
        <location evidence="2">Cytoplasm</location>
    </subcellularLocation>
    <subcellularLocation>
        <location evidence="1">Nucleus</location>
    </subcellularLocation>
</comment>
<evidence type="ECO:0000313" key="12">
    <source>
        <dbReference type="EMBL" id="PWY65025.1"/>
    </source>
</evidence>
<dbReference type="PROSITE" id="PS51061">
    <property type="entry name" value="R3H"/>
    <property type="match status" value="1"/>
</dbReference>
<dbReference type="GO" id="GO:0008380">
    <property type="term" value="P:RNA splicing"/>
    <property type="evidence" value="ECO:0007669"/>
    <property type="project" value="UniProtKB-KW"/>
</dbReference>
<dbReference type="RefSeq" id="XP_025394395.1">
    <property type="nucleotide sequence ID" value="XM_025544441.1"/>
</dbReference>
<comment type="similarity">
    <text evidence="3">Belongs to the SQS1 family.</text>
</comment>
<evidence type="ECO:0000256" key="7">
    <source>
        <dbReference type="ARBA" id="ARBA00023187"/>
    </source>
</evidence>
<dbReference type="InterPro" id="IPR001374">
    <property type="entry name" value="R3H_dom"/>
</dbReference>
<dbReference type="VEuPathDB" id="FungiDB:BO70DRAFT_366827"/>
<dbReference type="SUPFAM" id="SSF82708">
    <property type="entry name" value="R3H domain"/>
    <property type="match status" value="1"/>
</dbReference>
<evidence type="ECO:0000313" key="13">
    <source>
        <dbReference type="Proteomes" id="UP000247233"/>
    </source>
</evidence>
<evidence type="ECO:0000256" key="8">
    <source>
        <dbReference type="ARBA" id="ARBA00023242"/>
    </source>
</evidence>
<dbReference type="Proteomes" id="UP000247233">
    <property type="component" value="Unassembled WGS sequence"/>
</dbReference>
<feature type="region of interest" description="Disordered" evidence="9">
    <location>
        <begin position="222"/>
        <end position="255"/>
    </location>
</feature>
<dbReference type="GO" id="GO:0003676">
    <property type="term" value="F:nucleic acid binding"/>
    <property type="evidence" value="ECO:0007669"/>
    <property type="project" value="UniProtKB-UniRule"/>
</dbReference>
<protein>
    <recommendedName>
        <fullName evidence="4">Protein SQS1</fullName>
    </recommendedName>
</protein>
<dbReference type="PROSITE" id="PS50174">
    <property type="entry name" value="G_PATCH"/>
    <property type="match status" value="1"/>
</dbReference>
<dbReference type="GeneID" id="37066678"/>
<feature type="compositionally biased region" description="Polar residues" evidence="9">
    <location>
        <begin position="1"/>
        <end position="23"/>
    </location>
</feature>
<dbReference type="PANTHER" id="PTHR14195">
    <property type="entry name" value="G PATCH DOMAIN CONTAINING PROTEIN 2"/>
    <property type="match status" value="1"/>
</dbReference>
<sequence length="309" mass="34258">MESFLHTQHPQSDADSNASSGISDTHDLESDESDASDAPERNFFASATSFAKALESDPYYGFDIMDFNRPSLRKQSKGKGRDLDAMISDSGLDSELVNAWRNDRRKKKFRKQQREQLRAQGLLGRARQAPDLKTKYANGIDPEDLKEEIRQFLQSPKNSLALPSMAKQHRKLIHELANSLYLNSQSRGKGSSRFPIIHKTSRTPPFTPKTVGQIDRILSKGRLGQRGFKTRDQNSNKTKPRRARPESSVSYLDGEVVGGSAPEIGAENRGRAMLEKMGWSTGTPLGAINNKGILLPVAHVVKNSRAGLG</sequence>
<evidence type="ECO:0000256" key="5">
    <source>
        <dbReference type="ARBA" id="ARBA00022490"/>
    </source>
</evidence>
<keyword evidence="8" id="KW-0539">Nucleus</keyword>
<accession>A0A317UTW3</accession>
<name>A0A317UTW3_9EURO</name>
<feature type="domain" description="G-patch" evidence="10">
    <location>
        <begin position="266"/>
        <end position="309"/>
    </location>
</feature>
<evidence type="ECO:0000256" key="1">
    <source>
        <dbReference type="ARBA" id="ARBA00004123"/>
    </source>
</evidence>
<evidence type="ECO:0000256" key="2">
    <source>
        <dbReference type="ARBA" id="ARBA00004496"/>
    </source>
</evidence>
<keyword evidence="5" id="KW-0963">Cytoplasm</keyword>
<reference evidence="12 13" key="1">
    <citation type="submission" date="2016-12" db="EMBL/GenBank/DDBJ databases">
        <title>The genomes of Aspergillus section Nigri reveals drivers in fungal speciation.</title>
        <authorList>
            <consortium name="DOE Joint Genome Institute"/>
            <person name="Vesth T.C."/>
            <person name="Nybo J."/>
            <person name="Theobald S."/>
            <person name="Brandl J."/>
            <person name="Frisvad J.C."/>
            <person name="Nielsen K.F."/>
            <person name="Lyhne E.K."/>
            <person name="Kogle M.E."/>
            <person name="Kuo A."/>
            <person name="Riley R."/>
            <person name="Clum A."/>
            <person name="Nolan M."/>
            <person name="Lipzen A."/>
            <person name="Salamov A."/>
            <person name="Henrissat B."/>
            <person name="Wiebenga A."/>
            <person name="De Vries R.P."/>
            <person name="Grigoriev I.V."/>
            <person name="Mortensen U.H."/>
            <person name="Andersen M.R."/>
            <person name="Baker S.E."/>
        </authorList>
    </citation>
    <scope>NUCLEOTIDE SEQUENCE [LARGE SCALE GENOMIC DNA]</scope>
    <source>
        <strain evidence="12 13">CBS 117.55</strain>
    </source>
</reference>
<dbReference type="SMART" id="SM00443">
    <property type="entry name" value="G_patch"/>
    <property type="match status" value="1"/>
</dbReference>
<dbReference type="InterPro" id="IPR036867">
    <property type="entry name" value="R3H_dom_sf"/>
</dbReference>
<feature type="region of interest" description="Disordered" evidence="9">
    <location>
        <begin position="1"/>
        <end position="40"/>
    </location>
</feature>
<dbReference type="EMBL" id="MSFL01000054">
    <property type="protein sequence ID" value="PWY65025.1"/>
    <property type="molecule type" value="Genomic_DNA"/>
</dbReference>
<evidence type="ECO:0000256" key="6">
    <source>
        <dbReference type="ARBA" id="ARBA00022664"/>
    </source>
</evidence>
<dbReference type="GO" id="GO:0005737">
    <property type="term" value="C:cytoplasm"/>
    <property type="evidence" value="ECO:0007669"/>
    <property type="project" value="UniProtKB-SubCell"/>
</dbReference>
<dbReference type="GO" id="GO:0006397">
    <property type="term" value="P:mRNA processing"/>
    <property type="evidence" value="ECO:0007669"/>
    <property type="project" value="UniProtKB-KW"/>
</dbReference>
<dbReference type="InterPro" id="IPR034082">
    <property type="entry name" value="R3H_G-patch"/>
</dbReference>
<evidence type="ECO:0000259" key="11">
    <source>
        <dbReference type="PROSITE" id="PS51061"/>
    </source>
</evidence>
<proteinExistence type="inferred from homology"/>
<evidence type="ECO:0000256" key="9">
    <source>
        <dbReference type="SAM" id="MobiDB-lite"/>
    </source>
</evidence>
<dbReference type="CDD" id="cd02646">
    <property type="entry name" value="R3H_G-patch"/>
    <property type="match status" value="1"/>
</dbReference>
<dbReference type="InterPro" id="IPR051189">
    <property type="entry name" value="Splicing_assoc_domain"/>
</dbReference>
<dbReference type="Gene3D" id="3.30.1370.50">
    <property type="entry name" value="R3H-like domain"/>
    <property type="match status" value="1"/>
</dbReference>
<keyword evidence="13" id="KW-1185">Reference proteome</keyword>
<keyword evidence="6" id="KW-0507">mRNA processing</keyword>